<dbReference type="InterPro" id="IPR011089">
    <property type="entry name" value="GmrSD_C"/>
</dbReference>
<dbReference type="AlphaFoldDB" id="A0A939ITT0"/>
<reference evidence="3" key="1">
    <citation type="submission" date="2021-03" db="EMBL/GenBank/DDBJ databases">
        <authorList>
            <person name="Sun Q."/>
        </authorList>
    </citation>
    <scope>NUCLEOTIDE SEQUENCE</scope>
    <source>
        <strain evidence="3">CCM 8862</strain>
    </source>
</reference>
<feature type="domain" description="GmrSD restriction endonucleases C-terminal" evidence="2">
    <location>
        <begin position="389"/>
        <end position="528"/>
    </location>
</feature>
<dbReference type="InterPro" id="IPR004919">
    <property type="entry name" value="GmrSD_N"/>
</dbReference>
<dbReference type="EMBL" id="JAFLEQ010000008">
    <property type="protein sequence ID" value="MBN9644179.1"/>
    <property type="molecule type" value="Genomic_DNA"/>
</dbReference>
<proteinExistence type="predicted"/>
<gene>
    <name evidence="3" type="ORF">JZY06_06055</name>
</gene>
<dbReference type="Pfam" id="PF03235">
    <property type="entry name" value="GmrSD_N"/>
    <property type="match status" value="1"/>
</dbReference>
<evidence type="ECO:0000259" key="1">
    <source>
        <dbReference type="Pfam" id="PF03235"/>
    </source>
</evidence>
<evidence type="ECO:0000313" key="4">
    <source>
        <dbReference type="Proteomes" id="UP000664332"/>
    </source>
</evidence>
<accession>A0A939ITT0</accession>
<feature type="domain" description="GmrSD restriction endonucleases N-terminal" evidence="1">
    <location>
        <begin position="2"/>
        <end position="199"/>
    </location>
</feature>
<dbReference type="PANTHER" id="PTHR35149:SF2">
    <property type="entry name" value="DUF262 DOMAIN-CONTAINING PROTEIN"/>
    <property type="match status" value="1"/>
</dbReference>
<keyword evidence="4" id="KW-1185">Reference proteome</keyword>
<protein>
    <submittedName>
        <fullName evidence="3">DUF262 domain-containing protein</fullName>
    </submittedName>
</protein>
<evidence type="ECO:0000259" key="2">
    <source>
        <dbReference type="Pfam" id="PF07510"/>
    </source>
</evidence>
<comment type="caution">
    <text evidence="3">The sequence shown here is derived from an EMBL/GenBank/DDBJ whole genome shotgun (WGS) entry which is preliminary data.</text>
</comment>
<name>A0A939ITT0_9CORY</name>
<dbReference type="PANTHER" id="PTHR35149">
    <property type="entry name" value="SLL5132 PROTEIN"/>
    <property type="match status" value="1"/>
</dbReference>
<dbReference type="Proteomes" id="UP000664332">
    <property type="component" value="Unassembled WGS sequence"/>
</dbReference>
<sequence>MIIPVYQRNYDWSPTQCGQLVDDLVELAETNRTSHFFGSIVGKSEDAFRWVVIDGQQRLTTVSLLLLALSRLIDNKKIPCRDAGLGAKLRDSFLINDDDGVTATRFRLKPVKHDDEAYTRLFRDDLPDIESSTVTTNYRYLTQRLLATGLEAEELLAAIDGLQVMRLNLGQEDDPQRIFESLNSTGLALSEADKIRNLVLMDLPAAEQEKVYNDHWNRIEELVDYDTDPFFRWFLVSVLGRTPRRDQVFQEFKAYAARQGTSGARLLAPVTEFARNYHDILQSTTGFPAIDRRLKRLNILKQDVVLPFLVPLIGDVRSGTITEKDFLDCLAITESYLFRRFTCNLATNSLNKTFATIYREVKKHLSDTTSAADILAWSLLRREGSARFPGDKEFAADFTTRNFYKMQAERRRYLFECLENGTSKDTTDIAGRLAAGELTIEHIMPQTLTSAWREQLGPDAEDIHATWVHRIANLTVTGYNPEYSNLPFEMKKAGESGFAHTPYRLNRFVNECDSWGSTQLQQRAERLSAQAVAYWALPTTTFVPPAPELDRIPLGTDNDFTNRTPVAWSFEDSGEPVSTWVEVLSGVLRQITLDHPDEMRRYVEAGIDPAIRPADAAASNSSCSPIGAGAVVHHASSTAVKTLVLRRVFEFMGLDPEELVISLRPVKTDNTSYRTYTGPYADLAAMLPVIEDAAGCGDDPAETDRLRAKLREKFQPHRTADPARALGRPLVSFTADDTAVNTASAPQLLAIIQLLLDQERILDPAIVHRSIIDGSLARWITLLADSNRRGSPTPGARP</sequence>
<organism evidence="3 4">
    <name type="scientific">Corynebacterium mendelii</name>
    <dbReference type="NCBI Taxonomy" id="2765362"/>
    <lineage>
        <taxon>Bacteria</taxon>
        <taxon>Bacillati</taxon>
        <taxon>Actinomycetota</taxon>
        <taxon>Actinomycetes</taxon>
        <taxon>Mycobacteriales</taxon>
        <taxon>Corynebacteriaceae</taxon>
        <taxon>Corynebacterium</taxon>
    </lineage>
</organism>
<dbReference type="Pfam" id="PF07510">
    <property type="entry name" value="GmrSD_C"/>
    <property type="match status" value="1"/>
</dbReference>
<evidence type="ECO:0000313" key="3">
    <source>
        <dbReference type="EMBL" id="MBN9644179.1"/>
    </source>
</evidence>